<organism evidence="1 2">
    <name type="scientific">Cetraspora pellucida</name>
    <dbReference type="NCBI Taxonomy" id="1433469"/>
    <lineage>
        <taxon>Eukaryota</taxon>
        <taxon>Fungi</taxon>
        <taxon>Fungi incertae sedis</taxon>
        <taxon>Mucoromycota</taxon>
        <taxon>Glomeromycotina</taxon>
        <taxon>Glomeromycetes</taxon>
        <taxon>Diversisporales</taxon>
        <taxon>Gigasporaceae</taxon>
        <taxon>Cetraspora</taxon>
    </lineage>
</organism>
<gene>
    <name evidence="1" type="ORF">CPELLU_LOCUS11211</name>
</gene>
<sequence length="88" mass="10357">MLEKEVKFRFTTTQNHQQFRFMTIPNRPQFRFIPNRSQFRFMITQNRPRAKISIHDPLSLTSRLRHAVRNLPPEVLPLIVVVTASVGG</sequence>
<dbReference type="EMBL" id="CAJVQA010009763">
    <property type="protein sequence ID" value="CAG8689471.1"/>
    <property type="molecule type" value="Genomic_DNA"/>
</dbReference>
<name>A0A9N9ET95_9GLOM</name>
<evidence type="ECO:0000313" key="1">
    <source>
        <dbReference type="EMBL" id="CAG8689471.1"/>
    </source>
</evidence>
<feature type="non-terminal residue" evidence="1">
    <location>
        <position position="88"/>
    </location>
</feature>
<dbReference type="AlphaFoldDB" id="A0A9N9ET95"/>
<dbReference type="Proteomes" id="UP000789759">
    <property type="component" value="Unassembled WGS sequence"/>
</dbReference>
<evidence type="ECO:0000313" key="2">
    <source>
        <dbReference type="Proteomes" id="UP000789759"/>
    </source>
</evidence>
<comment type="caution">
    <text evidence="1">The sequence shown here is derived from an EMBL/GenBank/DDBJ whole genome shotgun (WGS) entry which is preliminary data.</text>
</comment>
<dbReference type="OrthoDB" id="2398158at2759"/>
<accession>A0A9N9ET95</accession>
<proteinExistence type="predicted"/>
<reference evidence="1" key="1">
    <citation type="submission" date="2021-06" db="EMBL/GenBank/DDBJ databases">
        <authorList>
            <person name="Kallberg Y."/>
            <person name="Tangrot J."/>
            <person name="Rosling A."/>
        </authorList>
    </citation>
    <scope>NUCLEOTIDE SEQUENCE</scope>
    <source>
        <strain evidence="1">FL966</strain>
    </source>
</reference>
<keyword evidence="2" id="KW-1185">Reference proteome</keyword>
<protein>
    <submittedName>
        <fullName evidence="1">21659_t:CDS:1</fullName>
    </submittedName>
</protein>